<feature type="region of interest" description="Disordered" evidence="1">
    <location>
        <begin position="66"/>
        <end position="97"/>
    </location>
</feature>
<keyword evidence="4" id="KW-1185">Reference proteome</keyword>
<protein>
    <submittedName>
        <fullName evidence="3">Outer membrane protein assembly factor BamC</fullName>
    </submittedName>
</protein>
<sequence>MTRSSFVSSTATPVRLACQLAIASLLGSLAACSTLDNTFSSEKVDYRSGARQTTGLDIPPDLKQLARDNRNQPQGESVSAASFQQKGKEQKAAMAAGQPANTVALNAVADMRIERSGSQRWLVSSLTPEQMWPLVRDFWQERGFEVLKDSADVGVMETNWNENRAKLPQDIIRSTIGKVLDSFYSTGEKDMFRTRLERGANGVGTEVFISHRGMQEIYTGAQKDNTAWQPRPSDPQLEAEMLSRLMLKLGASDEQAKAALAAAKVQALPAGSAAAAVAPTGVALAATTRSLAEVPDSLQVNEGFERAWRRVGQSLDRHGFTIEDRDRKQGLFFLRYADPTQAGKEEPNFFQKLFSSDAAPVATRYRVSVKSEGERSTVMVLDDKGQQQTNENAKRILNLLMDDLR</sequence>
<name>A0ABT5KBR1_9BURK</name>
<evidence type="ECO:0000256" key="2">
    <source>
        <dbReference type="SAM" id="SignalP"/>
    </source>
</evidence>
<dbReference type="EMBL" id="JAQQXT010000003">
    <property type="protein sequence ID" value="MDC8771371.1"/>
    <property type="molecule type" value="Genomic_DNA"/>
</dbReference>
<evidence type="ECO:0000313" key="4">
    <source>
        <dbReference type="Proteomes" id="UP001221189"/>
    </source>
</evidence>
<proteinExistence type="predicted"/>
<reference evidence="3 4" key="1">
    <citation type="submission" date="2022-10" db="EMBL/GenBank/DDBJ databases">
        <title>Paucibacter sp. hw1 Genome sequencing.</title>
        <authorList>
            <person name="Park S."/>
        </authorList>
    </citation>
    <scope>NUCLEOTIDE SEQUENCE [LARGE SCALE GENOMIC DNA]</scope>
    <source>
        <strain evidence="4">hw1</strain>
    </source>
</reference>
<feature type="signal peptide" evidence="2">
    <location>
        <begin position="1"/>
        <end position="30"/>
    </location>
</feature>
<organism evidence="3 4">
    <name type="scientific">Roseateles albus</name>
    <dbReference type="NCBI Taxonomy" id="2987525"/>
    <lineage>
        <taxon>Bacteria</taxon>
        <taxon>Pseudomonadati</taxon>
        <taxon>Pseudomonadota</taxon>
        <taxon>Betaproteobacteria</taxon>
        <taxon>Burkholderiales</taxon>
        <taxon>Sphaerotilaceae</taxon>
        <taxon>Roseateles</taxon>
    </lineage>
</organism>
<dbReference type="PROSITE" id="PS51257">
    <property type="entry name" value="PROKAR_LIPOPROTEIN"/>
    <property type="match status" value="1"/>
</dbReference>
<dbReference type="InterPro" id="IPR010653">
    <property type="entry name" value="NlpB/DapX"/>
</dbReference>
<accession>A0ABT5KBR1</accession>
<evidence type="ECO:0000313" key="3">
    <source>
        <dbReference type="EMBL" id="MDC8771371.1"/>
    </source>
</evidence>
<evidence type="ECO:0000256" key="1">
    <source>
        <dbReference type="SAM" id="MobiDB-lite"/>
    </source>
</evidence>
<dbReference type="InterPro" id="IPR042268">
    <property type="entry name" value="BamC_C"/>
</dbReference>
<feature type="chain" id="PRO_5045604182" evidence="2">
    <location>
        <begin position="31"/>
        <end position="405"/>
    </location>
</feature>
<feature type="compositionally biased region" description="Polar residues" evidence="1">
    <location>
        <begin position="71"/>
        <end position="85"/>
    </location>
</feature>
<dbReference type="Proteomes" id="UP001221189">
    <property type="component" value="Unassembled WGS sequence"/>
</dbReference>
<keyword evidence="2" id="KW-0732">Signal</keyword>
<comment type="caution">
    <text evidence="3">The sequence shown here is derived from an EMBL/GenBank/DDBJ whole genome shotgun (WGS) entry which is preliminary data.</text>
</comment>
<dbReference type="Pfam" id="PF06804">
    <property type="entry name" value="Lipoprotein_18"/>
    <property type="match status" value="1"/>
</dbReference>
<gene>
    <name evidence="3" type="primary">bamC</name>
    <name evidence="3" type="ORF">PRZ03_07285</name>
</gene>
<dbReference type="Gene3D" id="3.30.310.170">
    <property type="entry name" value="Outer membrane protein assembly factor BamC"/>
    <property type="match status" value="1"/>
</dbReference>